<keyword evidence="2" id="KW-1185">Reference proteome</keyword>
<reference evidence="1" key="2">
    <citation type="journal article" date="2007" name="Science">
        <title>Draft genome sequence of the sexually transmitted pathogen Trichomonas vaginalis.</title>
        <authorList>
            <person name="Carlton J.M."/>
            <person name="Hirt R.P."/>
            <person name="Silva J.C."/>
            <person name="Delcher A.L."/>
            <person name="Schatz M."/>
            <person name="Zhao Q."/>
            <person name="Wortman J.R."/>
            <person name="Bidwell S.L."/>
            <person name="Alsmark U.C.M."/>
            <person name="Besteiro S."/>
            <person name="Sicheritz-Ponten T."/>
            <person name="Noel C.J."/>
            <person name="Dacks J.B."/>
            <person name="Foster P.G."/>
            <person name="Simillion C."/>
            <person name="Van de Peer Y."/>
            <person name="Miranda-Saavedra D."/>
            <person name="Barton G.J."/>
            <person name="Westrop G.D."/>
            <person name="Mueller S."/>
            <person name="Dessi D."/>
            <person name="Fiori P.L."/>
            <person name="Ren Q."/>
            <person name="Paulsen I."/>
            <person name="Zhang H."/>
            <person name="Bastida-Corcuera F.D."/>
            <person name="Simoes-Barbosa A."/>
            <person name="Brown M.T."/>
            <person name="Hayes R.D."/>
            <person name="Mukherjee M."/>
            <person name="Okumura C.Y."/>
            <person name="Schneider R."/>
            <person name="Smith A.J."/>
            <person name="Vanacova S."/>
            <person name="Villalvazo M."/>
            <person name="Haas B.J."/>
            <person name="Pertea M."/>
            <person name="Feldblyum T.V."/>
            <person name="Utterback T.R."/>
            <person name="Shu C.L."/>
            <person name="Osoegawa K."/>
            <person name="de Jong P.J."/>
            <person name="Hrdy I."/>
            <person name="Horvathova L."/>
            <person name="Zubacova Z."/>
            <person name="Dolezal P."/>
            <person name="Malik S.B."/>
            <person name="Logsdon J.M. Jr."/>
            <person name="Henze K."/>
            <person name="Gupta A."/>
            <person name="Wang C.C."/>
            <person name="Dunne R.L."/>
            <person name="Upcroft J.A."/>
            <person name="Upcroft P."/>
            <person name="White O."/>
            <person name="Salzberg S.L."/>
            <person name="Tang P."/>
            <person name="Chiu C.-H."/>
            <person name="Lee Y.-S."/>
            <person name="Embley T.M."/>
            <person name="Coombs G.H."/>
            <person name="Mottram J.C."/>
            <person name="Tachezy J."/>
            <person name="Fraser-Liggett C.M."/>
            <person name="Johnson P.J."/>
        </authorList>
    </citation>
    <scope>NUCLEOTIDE SEQUENCE [LARGE SCALE GENOMIC DNA]</scope>
    <source>
        <strain evidence="1">G3</strain>
    </source>
</reference>
<protein>
    <submittedName>
        <fullName evidence="1">Uncharacterized protein</fullName>
    </submittedName>
</protein>
<dbReference type="VEuPathDB" id="TrichDB:TVAGG3_0965810"/>
<accession>A2DGI1</accession>
<reference evidence="1" key="1">
    <citation type="submission" date="2006-10" db="EMBL/GenBank/DDBJ databases">
        <authorList>
            <person name="Amadeo P."/>
            <person name="Zhao Q."/>
            <person name="Wortman J."/>
            <person name="Fraser-Liggett C."/>
            <person name="Carlton J."/>
        </authorList>
    </citation>
    <scope>NUCLEOTIDE SEQUENCE</scope>
    <source>
        <strain evidence="1">G3</strain>
    </source>
</reference>
<dbReference type="RefSeq" id="XP_001581563.1">
    <property type="nucleotide sequence ID" value="XM_001581513.1"/>
</dbReference>
<evidence type="ECO:0000313" key="2">
    <source>
        <dbReference type="Proteomes" id="UP000001542"/>
    </source>
</evidence>
<dbReference type="EMBL" id="DS113197">
    <property type="protein sequence ID" value="EAY20577.1"/>
    <property type="molecule type" value="Genomic_DNA"/>
</dbReference>
<dbReference type="VEuPathDB" id="TrichDB:TVAG_239530"/>
<dbReference type="Proteomes" id="UP000001542">
    <property type="component" value="Unassembled WGS sequence"/>
</dbReference>
<sequence>MQVVKNDFLEELELAPTEELIPTNVNTDEIHNLISLTLESASKNDFNQLATSIKNLRIKIVPDFRMYPNILNNIDNSQLFSVFLSLLSIDVPTIVQDSLSLLTAITKRNKQYSQMIFDEQMIPIYIKILGSENIVSRKFVMTFLLNNMQDHQEIGLIFIYYFLQPADIVQLTPYYALYILKELEYFKNIDNLDFTNVILRLQDYIEAGDKNAIRYSITAVKKGLEEEIEAFRDFCIQNCWWELISTKAICCPVTSIRIIGYETLGVLLPFIPLEVLSEKPLIPLEYIYKCFIYTDDSTGPMLDFIHEYIEVFPFYVREFVETYVYEELTCFDKLVSLMANGKRKLLDGCIKVLVDIIMKASGNQLKKMTPGSTIPAMLDWIETSDNNQLIGDILSALQRWIMSMKSYWPLDTILDFFQFPLTEDIFTELLESDDDVISELATKILEDLSGE</sequence>
<name>A2DGI1_TRIV3</name>
<dbReference type="InParanoid" id="A2DGI1"/>
<evidence type="ECO:0000313" key="1">
    <source>
        <dbReference type="EMBL" id="EAY20577.1"/>
    </source>
</evidence>
<dbReference type="SUPFAM" id="SSF48371">
    <property type="entry name" value="ARM repeat"/>
    <property type="match status" value="1"/>
</dbReference>
<gene>
    <name evidence="1" type="ORF">TVAG_239530</name>
</gene>
<dbReference type="AlphaFoldDB" id="A2DGI1"/>
<proteinExistence type="predicted"/>
<organism evidence="1 2">
    <name type="scientific">Trichomonas vaginalis (strain ATCC PRA-98 / G3)</name>
    <dbReference type="NCBI Taxonomy" id="412133"/>
    <lineage>
        <taxon>Eukaryota</taxon>
        <taxon>Metamonada</taxon>
        <taxon>Parabasalia</taxon>
        <taxon>Trichomonadida</taxon>
        <taxon>Trichomonadidae</taxon>
        <taxon>Trichomonas</taxon>
    </lineage>
</organism>
<dbReference type="SMR" id="A2DGI1"/>
<dbReference type="InterPro" id="IPR016024">
    <property type="entry name" value="ARM-type_fold"/>
</dbReference>
<dbReference type="KEGG" id="tva:5466117"/>